<accession>A0ABV8UIL6</accession>
<proteinExistence type="predicted"/>
<dbReference type="PANTHER" id="PTHR30055:SF234">
    <property type="entry name" value="HTH-TYPE TRANSCRIPTIONAL REGULATOR BETI"/>
    <property type="match status" value="1"/>
</dbReference>
<feature type="DNA-binding region" description="H-T-H motif" evidence="4">
    <location>
        <begin position="29"/>
        <end position="48"/>
    </location>
</feature>
<keyword evidence="3" id="KW-0804">Transcription</keyword>
<feature type="domain" description="HTH tetR-type" evidence="5">
    <location>
        <begin position="6"/>
        <end position="66"/>
    </location>
</feature>
<dbReference type="InterPro" id="IPR050109">
    <property type="entry name" value="HTH-type_TetR-like_transc_reg"/>
</dbReference>
<dbReference type="PROSITE" id="PS50977">
    <property type="entry name" value="HTH_TETR_2"/>
    <property type="match status" value="1"/>
</dbReference>
<evidence type="ECO:0000256" key="1">
    <source>
        <dbReference type="ARBA" id="ARBA00023015"/>
    </source>
</evidence>
<evidence type="ECO:0000256" key="3">
    <source>
        <dbReference type="ARBA" id="ARBA00023163"/>
    </source>
</evidence>
<dbReference type="InterPro" id="IPR041479">
    <property type="entry name" value="TetR_CgmR_C"/>
</dbReference>
<evidence type="ECO:0000259" key="5">
    <source>
        <dbReference type="PROSITE" id="PS50977"/>
    </source>
</evidence>
<gene>
    <name evidence="6" type="ORF">ACFOW6_04905</name>
</gene>
<evidence type="ECO:0000256" key="4">
    <source>
        <dbReference type="PROSITE-ProRule" id="PRU00335"/>
    </source>
</evidence>
<dbReference type="RefSeq" id="WP_382421224.1">
    <property type="nucleotide sequence ID" value="NZ_JBHSCW010000003.1"/>
</dbReference>
<dbReference type="Gene3D" id="1.10.357.10">
    <property type="entry name" value="Tetracycline Repressor, domain 2"/>
    <property type="match status" value="1"/>
</dbReference>
<keyword evidence="7" id="KW-1185">Reference proteome</keyword>
<comment type="caution">
    <text evidence="6">The sequence shown here is derived from an EMBL/GenBank/DDBJ whole genome shotgun (WGS) entry which is preliminary data.</text>
</comment>
<protein>
    <submittedName>
        <fullName evidence="6">TetR/AcrR family transcriptional regulator</fullName>
    </submittedName>
</protein>
<organism evidence="6 7">
    <name type="scientific">Fodinicurvata halophila</name>
    <dbReference type="NCBI Taxonomy" id="1419723"/>
    <lineage>
        <taxon>Bacteria</taxon>
        <taxon>Pseudomonadati</taxon>
        <taxon>Pseudomonadota</taxon>
        <taxon>Alphaproteobacteria</taxon>
        <taxon>Rhodospirillales</taxon>
        <taxon>Rhodovibrionaceae</taxon>
        <taxon>Fodinicurvata</taxon>
    </lineage>
</organism>
<reference evidence="7" key="1">
    <citation type="journal article" date="2019" name="Int. J. Syst. Evol. Microbiol.">
        <title>The Global Catalogue of Microorganisms (GCM) 10K type strain sequencing project: providing services to taxonomists for standard genome sequencing and annotation.</title>
        <authorList>
            <consortium name="The Broad Institute Genomics Platform"/>
            <consortium name="The Broad Institute Genome Sequencing Center for Infectious Disease"/>
            <person name="Wu L."/>
            <person name="Ma J."/>
        </authorList>
    </citation>
    <scope>NUCLEOTIDE SEQUENCE [LARGE SCALE GENOMIC DNA]</scope>
    <source>
        <strain evidence="7">CECT 8472</strain>
    </source>
</reference>
<keyword evidence="1" id="KW-0805">Transcription regulation</keyword>
<dbReference type="PRINTS" id="PR00455">
    <property type="entry name" value="HTHTETR"/>
</dbReference>
<evidence type="ECO:0000256" key="2">
    <source>
        <dbReference type="ARBA" id="ARBA00023125"/>
    </source>
</evidence>
<dbReference type="EMBL" id="JBHSCW010000003">
    <property type="protein sequence ID" value="MFC4350879.1"/>
    <property type="molecule type" value="Genomic_DNA"/>
</dbReference>
<dbReference type="PANTHER" id="PTHR30055">
    <property type="entry name" value="HTH-TYPE TRANSCRIPTIONAL REGULATOR RUTR"/>
    <property type="match status" value="1"/>
</dbReference>
<dbReference type="InterPro" id="IPR001647">
    <property type="entry name" value="HTH_TetR"/>
</dbReference>
<evidence type="ECO:0000313" key="7">
    <source>
        <dbReference type="Proteomes" id="UP001595799"/>
    </source>
</evidence>
<name>A0ABV8UIL6_9PROT</name>
<keyword evidence="2 4" id="KW-0238">DNA-binding</keyword>
<sequence>MGRRSSISRDALLDAAEAVVLEMGATRLTFDAVAERAGVSKGGLLYSFPTKEALLEGMVARLCERFAATQAAQREEGDTAADKLKAYIQATFAEDANTRNVSAALLAVVANDLQLLAPVREHQQRDVAGLVELGQQFPRAAVVWLATIGQWFLEVLDVSPLKGDQRQQVMEELLRLAETVQTPTATANTE</sequence>
<dbReference type="Pfam" id="PF17937">
    <property type="entry name" value="TetR_C_28"/>
    <property type="match status" value="1"/>
</dbReference>
<dbReference type="InterPro" id="IPR009057">
    <property type="entry name" value="Homeodomain-like_sf"/>
</dbReference>
<evidence type="ECO:0000313" key="6">
    <source>
        <dbReference type="EMBL" id="MFC4350879.1"/>
    </source>
</evidence>
<dbReference type="Pfam" id="PF00440">
    <property type="entry name" value="TetR_N"/>
    <property type="match status" value="1"/>
</dbReference>
<dbReference type="SUPFAM" id="SSF46689">
    <property type="entry name" value="Homeodomain-like"/>
    <property type="match status" value="1"/>
</dbReference>
<dbReference type="Proteomes" id="UP001595799">
    <property type="component" value="Unassembled WGS sequence"/>
</dbReference>